<evidence type="ECO:0000256" key="5">
    <source>
        <dbReference type="ARBA" id="ARBA00022723"/>
    </source>
</evidence>
<feature type="binding site" evidence="11">
    <location>
        <position position="394"/>
    </location>
    <ligand>
        <name>[4Fe-4S] cluster</name>
        <dbReference type="ChEBI" id="CHEBI:49883"/>
        <label>1</label>
    </ligand>
</feature>
<comment type="caution">
    <text evidence="11">Lacks conserved residue(s) required for the propagation of feature annotation.</text>
</comment>
<evidence type="ECO:0000256" key="2">
    <source>
        <dbReference type="ARBA" id="ARBA00022485"/>
    </source>
</evidence>
<dbReference type="PROSITE" id="PS51918">
    <property type="entry name" value="RADICAL_SAM"/>
    <property type="match status" value="1"/>
</dbReference>
<keyword evidence="2 11" id="KW-0004">4Fe-4S</keyword>
<comment type="function">
    <text evidence="11">Catalyzes the radical-mediated insertion of two sulfur atoms into the C-6 and C-8 positions of the octanoyl moiety bound to the lipoyl domains of lipoate-dependent enzymes, thereby converting the octanoylated domains into lipoylated derivatives.</text>
</comment>
<keyword evidence="8 11" id="KW-0411">Iron-sulfur</keyword>
<protein>
    <recommendedName>
        <fullName evidence="11">Lipoyl synthase, mitochondrial</fullName>
        <ecNumber evidence="11">2.8.1.8</ecNumber>
    </recommendedName>
    <alternativeName>
        <fullName evidence="11">Lipoate synthase</fullName>
        <shortName evidence="11">LS</shortName>
        <shortName evidence="11">Lip-syn</shortName>
    </alternativeName>
    <alternativeName>
        <fullName evidence="11">Lipoic acid synthase</fullName>
    </alternativeName>
</protein>
<dbReference type="InterPro" id="IPR058240">
    <property type="entry name" value="rSAM_sf"/>
</dbReference>
<dbReference type="EMBL" id="CM000129">
    <property type="protein sequence ID" value="EEC76879.1"/>
    <property type="molecule type" value="Genomic_DNA"/>
</dbReference>
<sequence length="648" mass="72399">MGEPGLLRAPAWRIAAPGPFPCFADNHRMTQPPTPSPVIGSEGDPRKESLIEYPSRFPIKVMGRKADGFVHALTEVARRFDPSFDASTIELRDSREGNYLGVTLTVTATSREQLDDLYRALSSHPMVKPIGHPPRALISAPAMSTPEVVREAQSTVAYNPLAKQKAAAKLSRIPIKVEQGEVLKKPEWIRVKAGSPTTRFYEIKEILREHKLHTVCEEASCPNIGECFGKGTATFMIMGDKCTRRCPFCDIEILVPDFRGRDDRALEILKAAPPDVMNHNLETAPRLYKEARPGSDYQFSLNLLKKFKALHPGVPTKSGIMVGLGETDEEILQVMRDMRAHDIDMLTIGQYLAPSNSHLPVRRYVHPDTFKMYEEEAYKMGFTHAAVGAMVRSSYHADQQAHAAGPFPKGKDIWRIDWFGPIAFPDRLTRQRHPSVLVYLSKVVAPSPLEDTSVLLRPDSTQPAGQQAIKWHPWHINNTHSYCVRVALPEDRFMVVPCMELVRFYFGSSSELISRLFAPPLARSSLHGKAYISQRGRMSLELAERIPRASAEDVARIAGSDAAWRAAALVPTSCLKASTAGRDIYPQAIFPFEGETTLQVVGKWLPQGDTEQGTFLAYQLRSCSHPFPFQSLHYRQTAHFPGSAQEQR</sequence>
<dbReference type="GO" id="GO:0009249">
    <property type="term" value="P:protein lipoylation"/>
    <property type="evidence" value="ECO:0007669"/>
    <property type="project" value="UniProtKB-UniRule"/>
</dbReference>
<evidence type="ECO:0000256" key="9">
    <source>
        <dbReference type="ARBA" id="ARBA00023128"/>
    </source>
</evidence>
<dbReference type="GO" id="GO:0046872">
    <property type="term" value="F:metal ion binding"/>
    <property type="evidence" value="ECO:0007669"/>
    <property type="project" value="UniProtKB-KW"/>
</dbReference>
<feature type="domain" description="Radical SAM core" evidence="12">
    <location>
        <begin position="144"/>
        <end position="383"/>
    </location>
</feature>
<keyword evidence="6" id="KW-0809">Transit peptide</keyword>
<dbReference type="InterPro" id="IPR006638">
    <property type="entry name" value="Elp3/MiaA/NifB-like_rSAM"/>
</dbReference>
<name>B8AR77_ORYSI</name>
<evidence type="ECO:0000256" key="3">
    <source>
        <dbReference type="ARBA" id="ARBA00022679"/>
    </source>
</evidence>
<evidence type="ECO:0000256" key="6">
    <source>
        <dbReference type="ARBA" id="ARBA00022946"/>
    </source>
</evidence>
<dbReference type="HOGENOM" id="CLU_422998_0_0_1"/>
<keyword evidence="3 11" id="KW-0808">Transferase</keyword>
<evidence type="ECO:0000256" key="8">
    <source>
        <dbReference type="ARBA" id="ARBA00023014"/>
    </source>
</evidence>
<dbReference type="HAMAP" id="MF_00206">
    <property type="entry name" value="Lipoyl_synth"/>
    <property type="match status" value="1"/>
</dbReference>
<keyword evidence="4 11" id="KW-0949">S-adenosyl-L-methionine</keyword>
<dbReference type="PANTHER" id="PTHR10949:SF0">
    <property type="entry name" value="LIPOYL SYNTHASE, MITOCHONDRIAL"/>
    <property type="match status" value="1"/>
</dbReference>
<dbReference type="InterPro" id="IPR007454">
    <property type="entry name" value="UPF0250_YbeD-like"/>
</dbReference>
<dbReference type="InterPro" id="IPR031691">
    <property type="entry name" value="LIAS_N"/>
</dbReference>
<dbReference type="AlphaFoldDB" id="B8AR77"/>
<dbReference type="Pfam" id="PF04359">
    <property type="entry name" value="DUF493"/>
    <property type="match status" value="1"/>
</dbReference>
<dbReference type="Gramene" id="BGIOSGA016007-TA">
    <property type="protein sequence ID" value="BGIOSGA016007-PA"/>
    <property type="gene ID" value="BGIOSGA016007"/>
</dbReference>
<accession>B8AR77</accession>
<dbReference type="Pfam" id="PF16881">
    <property type="entry name" value="LIAS_N"/>
    <property type="match status" value="1"/>
</dbReference>
<evidence type="ECO:0000256" key="7">
    <source>
        <dbReference type="ARBA" id="ARBA00023004"/>
    </source>
</evidence>
<evidence type="ECO:0000256" key="11">
    <source>
        <dbReference type="HAMAP-Rule" id="MF_03123"/>
    </source>
</evidence>
<dbReference type="GO" id="GO:0005739">
    <property type="term" value="C:mitochondrion"/>
    <property type="evidence" value="ECO:0007669"/>
    <property type="project" value="UniProtKB-SubCell"/>
</dbReference>
<comment type="cofactor">
    <cofactor evidence="11">
        <name>[4Fe-4S] cluster</name>
        <dbReference type="ChEBI" id="CHEBI:49883"/>
    </cofactor>
    <text evidence="11">Binds 2 [4Fe-4S] clusters per subunit. One cluster is coordinated with 3 cysteines and an exchangeable S-adenosyl-L-methionine.</text>
</comment>
<comment type="subcellular location">
    <subcellularLocation>
        <location evidence="1 11">Mitochondrion</location>
    </subcellularLocation>
</comment>
<dbReference type="NCBIfam" id="NF004019">
    <property type="entry name" value="PRK05481.1"/>
    <property type="match status" value="1"/>
</dbReference>
<dbReference type="SUPFAM" id="SSF102114">
    <property type="entry name" value="Radical SAM enzymes"/>
    <property type="match status" value="1"/>
</dbReference>
<dbReference type="InterPro" id="IPR013785">
    <property type="entry name" value="Aldolase_TIM"/>
</dbReference>
<dbReference type="SUPFAM" id="SSF117991">
    <property type="entry name" value="YbeD/HP0495-like"/>
    <property type="match status" value="1"/>
</dbReference>
<dbReference type="HAMAP" id="MF_00659">
    <property type="entry name" value="UPF0250"/>
    <property type="match status" value="1"/>
</dbReference>
<dbReference type="NCBIfam" id="NF009544">
    <property type="entry name" value="PRK12928.1"/>
    <property type="match status" value="1"/>
</dbReference>
<dbReference type="Proteomes" id="UP000007015">
    <property type="component" value="Chromosome 4"/>
</dbReference>
<evidence type="ECO:0000256" key="10">
    <source>
        <dbReference type="ARBA" id="ARBA00047326"/>
    </source>
</evidence>
<keyword evidence="14" id="KW-1185">Reference proteome</keyword>
<evidence type="ECO:0000256" key="4">
    <source>
        <dbReference type="ARBA" id="ARBA00022691"/>
    </source>
</evidence>
<evidence type="ECO:0000259" key="12">
    <source>
        <dbReference type="PROSITE" id="PS51918"/>
    </source>
</evidence>
<keyword evidence="5 11" id="KW-0479">Metal-binding</keyword>
<comment type="similarity">
    <text evidence="11">Belongs to the radical SAM superfamily. Lipoyl synthase family.</text>
</comment>
<dbReference type="GO" id="GO:0051539">
    <property type="term" value="F:4 iron, 4 sulfur cluster binding"/>
    <property type="evidence" value="ECO:0007669"/>
    <property type="project" value="UniProtKB-UniRule"/>
</dbReference>
<comment type="catalytic activity">
    <reaction evidence="10 11">
        <text>[[Fe-S] cluster scaffold protein carrying a second [4Fe-4S](2+) cluster] + N(6)-octanoyl-L-lysyl-[protein] + 2 oxidized [2Fe-2S]-[ferredoxin] + 2 S-adenosyl-L-methionine + 4 H(+) = [[Fe-S] cluster scaffold protein] + N(6)-[(R)-dihydrolipoyl]-L-lysyl-[protein] + 4 Fe(3+) + 2 hydrogen sulfide + 2 5'-deoxyadenosine + 2 L-methionine + 2 reduced [2Fe-2S]-[ferredoxin]</text>
        <dbReference type="Rhea" id="RHEA:16585"/>
        <dbReference type="Rhea" id="RHEA-COMP:9928"/>
        <dbReference type="Rhea" id="RHEA-COMP:10000"/>
        <dbReference type="Rhea" id="RHEA-COMP:10001"/>
        <dbReference type="Rhea" id="RHEA-COMP:10475"/>
        <dbReference type="Rhea" id="RHEA-COMP:14568"/>
        <dbReference type="Rhea" id="RHEA-COMP:14569"/>
        <dbReference type="ChEBI" id="CHEBI:15378"/>
        <dbReference type="ChEBI" id="CHEBI:17319"/>
        <dbReference type="ChEBI" id="CHEBI:29034"/>
        <dbReference type="ChEBI" id="CHEBI:29919"/>
        <dbReference type="ChEBI" id="CHEBI:33722"/>
        <dbReference type="ChEBI" id="CHEBI:33737"/>
        <dbReference type="ChEBI" id="CHEBI:33738"/>
        <dbReference type="ChEBI" id="CHEBI:57844"/>
        <dbReference type="ChEBI" id="CHEBI:59789"/>
        <dbReference type="ChEBI" id="CHEBI:78809"/>
        <dbReference type="ChEBI" id="CHEBI:83100"/>
        <dbReference type="EC" id="2.8.1.8"/>
    </reaction>
</comment>
<dbReference type="InterPro" id="IPR007197">
    <property type="entry name" value="rSAM"/>
</dbReference>
<evidence type="ECO:0000313" key="14">
    <source>
        <dbReference type="Proteomes" id="UP000007015"/>
    </source>
</evidence>
<dbReference type="Gene3D" id="3.20.20.70">
    <property type="entry name" value="Aldolase class I"/>
    <property type="match status" value="1"/>
</dbReference>
<gene>
    <name evidence="13" type="ORF">OsI_15083</name>
</gene>
<dbReference type="SMART" id="SM00729">
    <property type="entry name" value="Elp3"/>
    <property type="match status" value="1"/>
</dbReference>
<proteinExistence type="inferred from homology"/>
<keyword evidence="7 11" id="KW-0408">Iron</keyword>
<evidence type="ECO:0000313" key="13">
    <source>
        <dbReference type="EMBL" id="EEC76879.1"/>
    </source>
</evidence>
<dbReference type="PANTHER" id="PTHR10949">
    <property type="entry name" value="LIPOYL SYNTHASE"/>
    <property type="match status" value="1"/>
</dbReference>
<dbReference type="Pfam" id="PF04055">
    <property type="entry name" value="Radical_SAM"/>
    <property type="match status" value="1"/>
</dbReference>
<reference evidence="13 14" key="1">
    <citation type="journal article" date="2005" name="PLoS Biol.">
        <title>The genomes of Oryza sativa: a history of duplications.</title>
        <authorList>
            <person name="Yu J."/>
            <person name="Wang J."/>
            <person name="Lin W."/>
            <person name="Li S."/>
            <person name="Li H."/>
            <person name="Zhou J."/>
            <person name="Ni P."/>
            <person name="Dong W."/>
            <person name="Hu S."/>
            <person name="Zeng C."/>
            <person name="Zhang J."/>
            <person name="Zhang Y."/>
            <person name="Li R."/>
            <person name="Xu Z."/>
            <person name="Li S."/>
            <person name="Li X."/>
            <person name="Zheng H."/>
            <person name="Cong L."/>
            <person name="Lin L."/>
            <person name="Yin J."/>
            <person name="Geng J."/>
            <person name="Li G."/>
            <person name="Shi J."/>
            <person name="Liu J."/>
            <person name="Lv H."/>
            <person name="Li J."/>
            <person name="Wang J."/>
            <person name="Deng Y."/>
            <person name="Ran L."/>
            <person name="Shi X."/>
            <person name="Wang X."/>
            <person name="Wu Q."/>
            <person name="Li C."/>
            <person name="Ren X."/>
            <person name="Wang J."/>
            <person name="Wang X."/>
            <person name="Li D."/>
            <person name="Liu D."/>
            <person name="Zhang X."/>
            <person name="Ji Z."/>
            <person name="Zhao W."/>
            <person name="Sun Y."/>
            <person name="Zhang Z."/>
            <person name="Bao J."/>
            <person name="Han Y."/>
            <person name="Dong L."/>
            <person name="Ji J."/>
            <person name="Chen P."/>
            <person name="Wu S."/>
            <person name="Liu J."/>
            <person name="Xiao Y."/>
            <person name="Bu D."/>
            <person name="Tan J."/>
            <person name="Yang L."/>
            <person name="Ye C."/>
            <person name="Zhang J."/>
            <person name="Xu J."/>
            <person name="Zhou Y."/>
            <person name="Yu Y."/>
            <person name="Zhang B."/>
            <person name="Zhuang S."/>
            <person name="Wei H."/>
            <person name="Liu B."/>
            <person name="Lei M."/>
            <person name="Yu H."/>
            <person name="Li Y."/>
            <person name="Xu H."/>
            <person name="Wei S."/>
            <person name="He X."/>
            <person name="Fang L."/>
            <person name="Zhang Z."/>
            <person name="Zhang Y."/>
            <person name="Huang X."/>
            <person name="Su Z."/>
            <person name="Tong W."/>
            <person name="Li J."/>
            <person name="Tong Z."/>
            <person name="Li S."/>
            <person name="Ye J."/>
            <person name="Wang L."/>
            <person name="Fang L."/>
            <person name="Lei T."/>
            <person name="Chen C."/>
            <person name="Chen H."/>
            <person name="Xu Z."/>
            <person name="Li H."/>
            <person name="Huang H."/>
            <person name="Zhang F."/>
            <person name="Xu H."/>
            <person name="Li N."/>
            <person name="Zhao C."/>
            <person name="Li S."/>
            <person name="Dong L."/>
            <person name="Huang Y."/>
            <person name="Li L."/>
            <person name="Xi Y."/>
            <person name="Qi Q."/>
            <person name="Li W."/>
            <person name="Zhang B."/>
            <person name="Hu W."/>
            <person name="Zhang Y."/>
            <person name="Tian X."/>
            <person name="Jiao Y."/>
            <person name="Liang X."/>
            <person name="Jin J."/>
            <person name="Gao L."/>
            <person name="Zheng W."/>
            <person name="Hao B."/>
            <person name="Liu S."/>
            <person name="Wang W."/>
            <person name="Yuan L."/>
            <person name="Cao M."/>
            <person name="McDermott J."/>
            <person name="Samudrala R."/>
            <person name="Wang J."/>
            <person name="Wong G.K."/>
            <person name="Yang H."/>
        </authorList>
    </citation>
    <scope>NUCLEOTIDE SEQUENCE [LARGE SCALE GENOMIC DNA]</scope>
    <source>
        <strain evidence="14">cv. 93-11</strain>
    </source>
</reference>
<organism evidence="13 14">
    <name type="scientific">Oryza sativa subsp. indica</name>
    <name type="common">Rice</name>
    <dbReference type="NCBI Taxonomy" id="39946"/>
    <lineage>
        <taxon>Eukaryota</taxon>
        <taxon>Viridiplantae</taxon>
        <taxon>Streptophyta</taxon>
        <taxon>Embryophyta</taxon>
        <taxon>Tracheophyta</taxon>
        <taxon>Spermatophyta</taxon>
        <taxon>Magnoliopsida</taxon>
        <taxon>Liliopsida</taxon>
        <taxon>Poales</taxon>
        <taxon>Poaceae</taxon>
        <taxon>BOP clade</taxon>
        <taxon>Oryzoideae</taxon>
        <taxon>Oryzeae</taxon>
        <taxon>Oryzinae</taxon>
        <taxon>Oryza</taxon>
        <taxon>Oryza sativa</taxon>
    </lineage>
</organism>
<dbReference type="STRING" id="39946.B8AR77"/>
<dbReference type="UniPathway" id="UPA00538">
    <property type="reaction ID" value="UER00593"/>
</dbReference>
<evidence type="ECO:0000256" key="1">
    <source>
        <dbReference type="ARBA" id="ARBA00004173"/>
    </source>
</evidence>
<dbReference type="InterPro" id="IPR003698">
    <property type="entry name" value="Lipoyl_synth"/>
</dbReference>
<comment type="pathway">
    <text evidence="11">Protein modification; protein lipoylation via endogenous pathway; protein N(6)-(lipoyl)lysine from octanoyl-[acyl-carrier-protein]: step 2/2.</text>
</comment>
<dbReference type="InterPro" id="IPR027471">
    <property type="entry name" value="YbeD-like_sf"/>
</dbReference>
<dbReference type="Gene3D" id="3.30.70.260">
    <property type="match status" value="1"/>
</dbReference>
<dbReference type="GO" id="GO:0016992">
    <property type="term" value="F:lipoate synthase activity"/>
    <property type="evidence" value="ECO:0007669"/>
    <property type="project" value="UniProtKB-UniRule"/>
</dbReference>
<dbReference type="EC" id="2.8.1.8" evidence="11"/>
<keyword evidence="9 11" id="KW-0496">Mitochondrion</keyword>